<dbReference type="SUPFAM" id="SSF46689">
    <property type="entry name" value="Homeodomain-like"/>
    <property type="match status" value="1"/>
</dbReference>
<dbReference type="RefSeq" id="XP_065650813.1">
    <property type="nucleotide sequence ID" value="XM_065794741.1"/>
</dbReference>
<dbReference type="GeneID" id="136078932"/>
<accession>A0ABM4BNY3</accession>
<reference evidence="3" key="1">
    <citation type="submission" date="2025-08" db="UniProtKB">
        <authorList>
            <consortium name="RefSeq"/>
        </authorList>
    </citation>
    <scope>IDENTIFICATION</scope>
</reference>
<sequence>MIEEGNTTRKIASKLKVSQSTVQRLRKKCGHILKKNVGGRPKKLSAVDSRRVFRYLTTREAKSTSHAAKLLQRDIRKNVSRWTVQRDLKKSKFRAIEKKKKPLLSKKNIKARLNFVKKYENFTEDDWKKVNWSD</sequence>
<evidence type="ECO:0000259" key="1">
    <source>
        <dbReference type="Pfam" id="PF01498"/>
    </source>
</evidence>
<dbReference type="Pfam" id="PF01498">
    <property type="entry name" value="HTH_Tnp_Tc3_2"/>
    <property type="match status" value="1"/>
</dbReference>
<gene>
    <name evidence="3" type="primary">LOC136078932</name>
</gene>
<keyword evidence="2" id="KW-1185">Reference proteome</keyword>
<feature type="domain" description="Transposase Tc1-like" evidence="1">
    <location>
        <begin position="67"/>
        <end position="120"/>
    </location>
</feature>
<dbReference type="InterPro" id="IPR036397">
    <property type="entry name" value="RNaseH_sf"/>
</dbReference>
<protein>
    <submittedName>
        <fullName evidence="3">Uncharacterized protein LOC136078932</fullName>
    </submittedName>
</protein>
<dbReference type="InterPro" id="IPR002492">
    <property type="entry name" value="Transposase_Tc1-like"/>
</dbReference>
<proteinExistence type="predicted"/>
<dbReference type="Gene3D" id="1.10.10.60">
    <property type="entry name" value="Homeodomain-like"/>
    <property type="match status" value="1"/>
</dbReference>
<evidence type="ECO:0000313" key="3">
    <source>
        <dbReference type="RefSeq" id="XP_065650813.1"/>
    </source>
</evidence>
<organism evidence="2 3">
    <name type="scientific">Hydra vulgaris</name>
    <name type="common">Hydra</name>
    <name type="synonym">Hydra attenuata</name>
    <dbReference type="NCBI Taxonomy" id="6087"/>
    <lineage>
        <taxon>Eukaryota</taxon>
        <taxon>Metazoa</taxon>
        <taxon>Cnidaria</taxon>
        <taxon>Hydrozoa</taxon>
        <taxon>Hydroidolina</taxon>
        <taxon>Anthoathecata</taxon>
        <taxon>Aplanulata</taxon>
        <taxon>Hydridae</taxon>
        <taxon>Hydra</taxon>
    </lineage>
</organism>
<dbReference type="InterPro" id="IPR009057">
    <property type="entry name" value="Homeodomain-like_sf"/>
</dbReference>
<name>A0ABM4BNY3_HYDVU</name>
<dbReference type="Proteomes" id="UP001652625">
    <property type="component" value="Chromosome 04"/>
</dbReference>
<dbReference type="Gene3D" id="3.30.420.10">
    <property type="entry name" value="Ribonuclease H-like superfamily/Ribonuclease H"/>
    <property type="match status" value="1"/>
</dbReference>
<evidence type="ECO:0000313" key="2">
    <source>
        <dbReference type="Proteomes" id="UP001652625"/>
    </source>
</evidence>